<dbReference type="Proteomes" id="UP001233999">
    <property type="component" value="Unassembled WGS sequence"/>
</dbReference>
<reference evidence="3" key="2">
    <citation type="submission" date="2023-05" db="EMBL/GenBank/DDBJ databases">
        <authorList>
            <person name="Fouks B."/>
        </authorList>
    </citation>
    <scope>NUCLEOTIDE SEQUENCE</scope>
    <source>
        <strain evidence="3">Stay&amp;Tobe</strain>
        <tissue evidence="3">Testes</tissue>
    </source>
</reference>
<proteinExistence type="predicted"/>
<comment type="caution">
    <text evidence="3">The sequence shown here is derived from an EMBL/GenBank/DDBJ whole genome shotgun (WGS) entry which is preliminary data.</text>
</comment>
<dbReference type="AlphaFoldDB" id="A0AAD7Z5K2"/>
<keyword evidence="4" id="KW-1185">Reference proteome</keyword>
<dbReference type="InterPro" id="IPR000618">
    <property type="entry name" value="Insect_cuticle"/>
</dbReference>
<feature type="signal peptide" evidence="2">
    <location>
        <begin position="1"/>
        <end position="19"/>
    </location>
</feature>
<dbReference type="EMBL" id="JASPKZ010010652">
    <property type="protein sequence ID" value="KAJ9574186.1"/>
    <property type="molecule type" value="Genomic_DNA"/>
</dbReference>
<feature type="non-terminal residue" evidence="3">
    <location>
        <position position="155"/>
    </location>
</feature>
<reference evidence="3" key="1">
    <citation type="journal article" date="2023" name="IScience">
        <title>Live-bearing cockroach genome reveals convergent evolutionary mechanisms linked to viviparity in insects and beyond.</title>
        <authorList>
            <person name="Fouks B."/>
            <person name="Harrison M.C."/>
            <person name="Mikhailova A.A."/>
            <person name="Marchal E."/>
            <person name="English S."/>
            <person name="Carruthers M."/>
            <person name="Jennings E.C."/>
            <person name="Chiamaka E.L."/>
            <person name="Frigard R.A."/>
            <person name="Pippel M."/>
            <person name="Attardo G.M."/>
            <person name="Benoit J.B."/>
            <person name="Bornberg-Bauer E."/>
            <person name="Tobe S.S."/>
        </authorList>
    </citation>
    <scope>NUCLEOTIDE SEQUENCE</scope>
    <source>
        <strain evidence="3">Stay&amp;Tobe</strain>
    </source>
</reference>
<feature type="chain" id="PRO_5041960704" evidence="2">
    <location>
        <begin position="20"/>
        <end position="155"/>
    </location>
</feature>
<organism evidence="3 4">
    <name type="scientific">Diploptera punctata</name>
    <name type="common">Pacific beetle cockroach</name>
    <dbReference type="NCBI Taxonomy" id="6984"/>
    <lineage>
        <taxon>Eukaryota</taxon>
        <taxon>Metazoa</taxon>
        <taxon>Ecdysozoa</taxon>
        <taxon>Arthropoda</taxon>
        <taxon>Hexapoda</taxon>
        <taxon>Insecta</taxon>
        <taxon>Pterygota</taxon>
        <taxon>Neoptera</taxon>
        <taxon>Polyneoptera</taxon>
        <taxon>Dictyoptera</taxon>
        <taxon>Blattodea</taxon>
        <taxon>Blaberoidea</taxon>
        <taxon>Blaberidae</taxon>
        <taxon>Diplopterinae</taxon>
        <taxon>Diploptera</taxon>
    </lineage>
</organism>
<evidence type="ECO:0000256" key="1">
    <source>
        <dbReference type="PROSITE-ProRule" id="PRU00497"/>
    </source>
</evidence>
<dbReference type="PROSITE" id="PS51155">
    <property type="entry name" value="CHIT_BIND_RR_2"/>
    <property type="match status" value="1"/>
</dbReference>
<dbReference type="GO" id="GO:0042302">
    <property type="term" value="F:structural constituent of cuticle"/>
    <property type="evidence" value="ECO:0007669"/>
    <property type="project" value="UniProtKB-UniRule"/>
</dbReference>
<dbReference type="Pfam" id="PF00379">
    <property type="entry name" value="Chitin_bind_4"/>
    <property type="match status" value="1"/>
</dbReference>
<keyword evidence="1" id="KW-0193">Cuticle</keyword>
<evidence type="ECO:0000313" key="4">
    <source>
        <dbReference type="Proteomes" id="UP001233999"/>
    </source>
</evidence>
<accession>A0AAD7Z5K2</accession>
<gene>
    <name evidence="3" type="ORF">L9F63_008442</name>
</gene>
<keyword evidence="2" id="KW-0732">Signal</keyword>
<protein>
    <submittedName>
        <fullName evidence="3">Uncharacterized protein</fullName>
    </submittedName>
</protein>
<evidence type="ECO:0000256" key="2">
    <source>
        <dbReference type="SAM" id="SignalP"/>
    </source>
</evidence>
<evidence type="ECO:0000313" key="3">
    <source>
        <dbReference type="EMBL" id="KAJ9574186.1"/>
    </source>
</evidence>
<name>A0AAD7Z5K2_DIPPU</name>
<sequence>MVQNLLKFVPLLALTLVSAAEDGGPYEFQFNVPGIQHRNEKKDDRGIVTGEFGYITADGIYHVRHYATDELGNFKIVNSSNHYVGFPDKGKIVMEDEPSISLPGQPVQNILLHISRDLASNAMDTTRIQKMYKDEHIYTIQTQGNIIDVLDEFFF</sequence>